<dbReference type="PANTHER" id="PTHR24177:SF446">
    <property type="entry name" value="ANKYRIN REPEAT-CONTAINING PROTEIN NPR4-LIKE"/>
    <property type="match status" value="1"/>
</dbReference>
<keyword evidence="1" id="KW-0472">Membrane</keyword>
<evidence type="ECO:0000259" key="2">
    <source>
        <dbReference type="Pfam" id="PF13962"/>
    </source>
</evidence>
<keyword evidence="4" id="KW-1185">Reference proteome</keyword>
<dbReference type="GO" id="GO:0016020">
    <property type="term" value="C:membrane"/>
    <property type="evidence" value="ECO:0007669"/>
    <property type="project" value="TreeGrafter"/>
</dbReference>
<evidence type="ECO:0000256" key="1">
    <source>
        <dbReference type="SAM" id="Phobius"/>
    </source>
</evidence>
<feature type="transmembrane region" description="Helical" evidence="1">
    <location>
        <begin position="141"/>
        <end position="166"/>
    </location>
</feature>
<evidence type="ECO:0000313" key="4">
    <source>
        <dbReference type="Proteomes" id="UP001459277"/>
    </source>
</evidence>
<keyword evidence="1" id="KW-1133">Transmembrane helix</keyword>
<dbReference type="Proteomes" id="UP001459277">
    <property type="component" value="Unassembled WGS sequence"/>
</dbReference>
<feature type="domain" description="PGG" evidence="2">
    <location>
        <begin position="20"/>
        <end position="133"/>
    </location>
</feature>
<comment type="caution">
    <text evidence="3">The sequence shown here is derived from an EMBL/GenBank/DDBJ whole genome shotgun (WGS) entry which is preliminary data.</text>
</comment>
<proteinExistence type="predicted"/>
<protein>
    <recommendedName>
        <fullName evidence="2">PGG domain-containing protein</fullName>
    </recommendedName>
</protein>
<accession>A0AAW2BTY8</accession>
<name>A0AAW2BTY8_9ROSI</name>
<feature type="transmembrane region" description="Helical" evidence="1">
    <location>
        <begin position="109"/>
        <end position="135"/>
    </location>
</feature>
<dbReference type="EMBL" id="JAZDWU010000010">
    <property type="protein sequence ID" value="KAK9989510.1"/>
    <property type="molecule type" value="Genomic_DNA"/>
</dbReference>
<dbReference type="PANTHER" id="PTHR24177">
    <property type="entry name" value="CASKIN"/>
    <property type="match status" value="1"/>
</dbReference>
<dbReference type="Pfam" id="PF13962">
    <property type="entry name" value="PGG"/>
    <property type="match status" value="1"/>
</dbReference>
<evidence type="ECO:0000313" key="3">
    <source>
        <dbReference type="EMBL" id="KAK9989510.1"/>
    </source>
</evidence>
<feature type="transmembrane region" description="Helical" evidence="1">
    <location>
        <begin position="67"/>
        <end position="97"/>
    </location>
</feature>
<organism evidence="3 4">
    <name type="scientific">Lithocarpus litseifolius</name>
    <dbReference type="NCBI Taxonomy" id="425828"/>
    <lineage>
        <taxon>Eukaryota</taxon>
        <taxon>Viridiplantae</taxon>
        <taxon>Streptophyta</taxon>
        <taxon>Embryophyta</taxon>
        <taxon>Tracheophyta</taxon>
        <taxon>Spermatophyta</taxon>
        <taxon>Magnoliopsida</taxon>
        <taxon>eudicotyledons</taxon>
        <taxon>Gunneridae</taxon>
        <taxon>Pentapetalae</taxon>
        <taxon>rosids</taxon>
        <taxon>fabids</taxon>
        <taxon>Fagales</taxon>
        <taxon>Fagaceae</taxon>
        <taxon>Lithocarpus</taxon>
    </lineage>
</organism>
<reference evidence="3 4" key="1">
    <citation type="submission" date="2024-01" db="EMBL/GenBank/DDBJ databases">
        <title>A telomere-to-telomere, gap-free genome of sweet tea (Lithocarpus litseifolius).</title>
        <authorList>
            <person name="Zhou J."/>
        </authorList>
    </citation>
    <scope>NUCLEOTIDE SEQUENCE [LARGE SCALE GENOMIC DNA]</scope>
    <source>
        <strain evidence="3">Zhou-2022a</strain>
        <tissue evidence="3">Leaf</tissue>
    </source>
</reference>
<dbReference type="InterPro" id="IPR026961">
    <property type="entry name" value="PGG_dom"/>
</dbReference>
<gene>
    <name evidence="3" type="ORF">SO802_029749</name>
</gene>
<keyword evidence="1" id="KW-0812">Transmembrane</keyword>
<dbReference type="AlphaFoldDB" id="A0AAW2BTY8"/>
<feature type="transmembrane region" description="Helical" evidence="1">
    <location>
        <begin position="29"/>
        <end position="47"/>
    </location>
</feature>
<sequence>MTPKELFHVEHKRLLKDGEEAMKDTANSCMLVATLISTVVFTAALTAPDVTRNKIPKTPFFSKEQWLMILTLSTATSLFTSAASVVFLLSVLTSSYIEREFDKSLHARLMFGLSTLFISITTMVLAFVAAIFLNFDCNLTGFPYVVASLACTPVILFIVLHFNLFADLISSYYWSRNLFQPSEYTIFE</sequence>